<reference evidence="1 2" key="2">
    <citation type="submission" date="2019-01" db="EMBL/GenBank/DDBJ databases">
        <title>Sinorhodobacter populi sp. nov. isolated from the symptomatic bark tissue of Populus euramericana canker.</title>
        <authorList>
            <person name="Xu G."/>
        </authorList>
    </citation>
    <scope>NUCLEOTIDE SEQUENCE [LARGE SCALE GENOMIC DNA]</scope>
    <source>
        <strain evidence="1 2">CGMCC 1.12963</strain>
    </source>
</reference>
<name>A0A3S3LXW7_9RHOB</name>
<gene>
    <name evidence="1" type="ORF">EOW66_15290</name>
</gene>
<evidence type="ECO:0008006" key="3">
    <source>
        <dbReference type="Google" id="ProtNLM"/>
    </source>
</evidence>
<sequence length="67" mass="7455">MEQLILDLSAYANTTGRSPQAVLRSAINAKWGTWDAWRAGRSSPTLSSVDRVRRYMAAHPPLREEAA</sequence>
<organism evidence="1 2">
    <name type="scientific">Paenirhodobacter huangdaonensis</name>
    <dbReference type="NCBI Taxonomy" id="2501515"/>
    <lineage>
        <taxon>Bacteria</taxon>
        <taxon>Pseudomonadati</taxon>
        <taxon>Pseudomonadota</taxon>
        <taxon>Alphaproteobacteria</taxon>
        <taxon>Rhodobacterales</taxon>
        <taxon>Rhodobacter group</taxon>
        <taxon>Paenirhodobacter</taxon>
    </lineage>
</organism>
<comment type="caution">
    <text evidence="1">The sequence shown here is derived from an EMBL/GenBank/DDBJ whole genome shotgun (WGS) entry which is preliminary data.</text>
</comment>
<keyword evidence="2" id="KW-1185">Reference proteome</keyword>
<proteinExistence type="predicted"/>
<reference evidence="2" key="1">
    <citation type="submission" date="2019-01" db="EMBL/GenBank/DDBJ databases">
        <title>Sinorhodobacter populi sp. nov. isolated from the symptomatic bark tissue of Populus euramericana canker.</title>
        <authorList>
            <person name="Li Y."/>
        </authorList>
    </citation>
    <scope>NUCLEOTIDE SEQUENCE [LARGE SCALE GENOMIC DNA]</scope>
    <source>
        <strain evidence="2">CGMCC 1.12963</strain>
    </source>
</reference>
<dbReference type="EMBL" id="SAVA01000009">
    <property type="protein sequence ID" value="RWR50365.1"/>
    <property type="molecule type" value="Genomic_DNA"/>
</dbReference>
<protein>
    <recommendedName>
        <fullName evidence="3">XRE family transcriptional regulator</fullName>
    </recommendedName>
</protein>
<accession>A0A3S3LXW7</accession>
<evidence type="ECO:0000313" key="2">
    <source>
        <dbReference type="Proteomes" id="UP000288071"/>
    </source>
</evidence>
<dbReference type="RefSeq" id="WP_128157167.1">
    <property type="nucleotide sequence ID" value="NZ_JBHSOM010000008.1"/>
</dbReference>
<dbReference type="Proteomes" id="UP000288071">
    <property type="component" value="Unassembled WGS sequence"/>
</dbReference>
<dbReference type="AlphaFoldDB" id="A0A3S3LXW7"/>
<evidence type="ECO:0000313" key="1">
    <source>
        <dbReference type="EMBL" id="RWR50365.1"/>
    </source>
</evidence>